<evidence type="ECO:0000313" key="11">
    <source>
        <dbReference type="Proteomes" id="UP001519294"/>
    </source>
</evidence>
<feature type="transmembrane region" description="Helical" evidence="8">
    <location>
        <begin position="44"/>
        <end position="61"/>
    </location>
</feature>
<gene>
    <name evidence="10" type="ORF">J2Z81_001655</name>
</gene>
<sequence length="390" mass="43260">MSKHESLVPLKMLLFSFHATNTIILSFLPLYLRYKGLNGTEIGWVLAVGPLASIFAQPFWGYMSDKHKTVKRVLLVCIGGLLISSILFFQMNTLLSIILMGAIFYFFTTPIGGLGDSLAQRRANELQVSFGTIRTWGSIGFATSALIIGEILSRIGVQYMIYPYLFFGTIALIVAIKLKDVKVESDPIQLKDVNKLFKNKSFVIFLFLMIFLTISHRANDSFIGLYITELGGSESWVGLAWFIGVASEGAVFAFAGFWFRKYHPLIFVIVAGVLYSIRWFLYAGADDPMYIIALQVLHGLTFGTFYLAAFDYVTRLIPKDLTATGHLVFYAVFFGVSGIVGSLAGGAIMDMFSGGTLYFYMGVLSLVGTICLMAYHLLPYGKSSPVRKTE</sequence>
<evidence type="ECO:0000313" key="10">
    <source>
        <dbReference type="EMBL" id="MBP2257701.1"/>
    </source>
</evidence>
<keyword evidence="11" id="KW-1185">Reference proteome</keyword>
<feature type="transmembrane region" description="Helical" evidence="8">
    <location>
        <begin position="357"/>
        <end position="378"/>
    </location>
</feature>
<keyword evidence="4" id="KW-0997">Cell inner membrane</keyword>
<dbReference type="PIRSF" id="PIRSF004925">
    <property type="entry name" value="HcaT"/>
    <property type="match status" value="1"/>
</dbReference>
<reference evidence="10 11" key="1">
    <citation type="submission" date="2021-03" db="EMBL/GenBank/DDBJ databases">
        <title>Genomic Encyclopedia of Type Strains, Phase IV (KMG-IV): sequencing the most valuable type-strain genomes for metagenomic binning, comparative biology and taxonomic classification.</title>
        <authorList>
            <person name="Goeker M."/>
        </authorList>
    </citation>
    <scope>NUCLEOTIDE SEQUENCE [LARGE SCALE GENOMIC DNA]</scope>
    <source>
        <strain evidence="10 11">DSM 25790</strain>
    </source>
</reference>
<evidence type="ECO:0000256" key="5">
    <source>
        <dbReference type="ARBA" id="ARBA00022692"/>
    </source>
</evidence>
<keyword evidence="5 8" id="KW-0812">Transmembrane</keyword>
<dbReference type="PANTHER" id="PTHR23522">
    <property type="entry name" value="BLL5896 PROTEIN"/>
    <property type="match status" value="1"/>
</dbReference>
<dbReference type="InterPro" id="IPR024989">
    <property type="entry name" value="MFS_assoc_dom"/>
</dbReference>
<feature type="transmembrane region" description="Helical" evidence="8">
    <location>
        <begin position="321"/>
        <end position="345"/>
    </location>
</feature>
<protein>
    <submittedName>
        <fullName evidence="10">PPP family 3-phenylpropionic acid transporter</fullName>
    </submittedName>
</protein>
<keyword evidence="3" id="KW-1003">Cell membrane</keyword>
<proteinExistence type="predicted"/>
<evidence type="ECO:0000256" key="3">
    <source>
        <dbReference type="ARBA" id="ARBA00022475"/>
    </source>
</evidence>
<evidence type="ECO:0000256" key="8">
    <source>
        <dbReference type="SAM" id="Phobius"/>
    </source>
</evidence>
<evidence type="ECO:0000256" key="4">
    <source>
        <dbReference type="ARBA" id="ARBA00022519"/>
    </source>
</evidence>
<feature type="domain" description="Major facilitator superfamily (MFS) profile" evidence="9">
    <location>
        <begin position="142"/>
        <end position="390"/>
    </location>
</feature>
<keyword evidence="6 8" id="KW-1133">Transmembrane helix</keyword>
<feature type="transmembrane region" description="Helical" evidence="8">
    <location>
        <begin position="265"/>
        <end position="283"/>
    </location>
</feature>
<dbReference type="InterPro" id="IPR026032">
    <property type="entry name" value="HcaT-like"/>
</dbReference>
<keyword evidence="7 8" id="KW-0472">Membrane</keyword>
<comment type="caution">
    <text evidence="10">The sequence shown here is derived from an EMBL/GenBank/DDBJ whole genome shotgun (WGS) entry which is preliminary data.</text>
</comment>
<dbReference type="NCBIfam" id="NF037955">
    <property type="entry name" value="mfs"/>
    <property type="match status" value="1"/>
</dbReference>
<comment type="subcellular location">
    <subcellularLocation>
        <location evidence="1">Cell inner membrane</location>
        <topology evidence="1">Multi-pass membrane protein</topology>
    </subcellularLocation>
</comment>
<feature type="transmembrane region" description="Helical" evidence="8">
    <location>
        <begin position="238"/>
        <end position="258"/>
    </location>
</feature>
<keyword evidence="2" id="KW-0813">Transport</keyword>
<feature type="transmembrane region" description="Helical" evidence="8">
    <location>
        <begin position="199"/>
        <end position="218"/>
    </location>
</feature>
<dbReference type="RefSeq" id="WP_226371110.1">
    <property type="nucleotide sequence ID" value="NZ_JAGIKX010000012.1"/>
</dbReference>
<feature type="transmembrane region" description="Helical" evidence="8">
    <location>
        <begin position="161"/>
        <end position="178"/>
    </location>
</feature>
<evidence type="ECO:0000259" key="9">
    <source>
        <dbReference type="PROSITE" id="PS50850"/>
    </source>
</evidence>
<organism evidence="10 11">
    <name type="scientific">Virgibacillus alimentarius</name>
    <dbReference type="NCBI Taxonomy" id="698769"/>
    <lineage>
        <taxon>Bacteria</taxon>
        <taxon>Bacillati</taxon>
        <taxon>Bacillota</taxon>
        <taxon>Bacilli</taxon>
        <taxon>Bacillales</taxon>
        <taxon>Bacillaceae</taxon>
        <taxon>Virgibacillus</taxon>
    </lineage>
</organism>
<feature type="transmembrane region" description="Helical" evidence="8">
    <location>
        <begin position="12"/>
        <end position="32"/>
    </location>
</feature>
<evidence type="ECO:0000256" key="6">
    <source>
        <dbReference type="ARBA" id="ARBA00022989"/>
    </source>
</evidence>
<dbReference type="EMBL" id="JAGIKX010000012">
    <property type="protein sequence ID" value="MBP2257701.1"/>
    <property type="molecule type" value="Genomic_DNA"/>
</dbReference>
<feature type="transmembrane region" description="Helical" evidence="8">
    <location>
        <begin position="97"/>
        <end position="115"/>
    </location>
</feature>
<accession>A0ABS4S9F1</accession>
<feature type="transmembrane region" description="Helical" evidence="8">
    <location>
        <begin position="289"/>
        <end position="309"/>
    </location>
</feature>
<feature type="transmembrane region" description="Helical" evidence="8">
    <location>
        <begin position="73"/>
        <end position="91"/>
    </location>
</feature>
<dbReference type="InterPro" id="IPR036259">
    <property type="entry name" value="MFS_trans_sf"/>
</dbReference>
<evidence type="ECO:0000256" key="7">
    <source>
        <dbReference type="ARBA" id="ARBA00023136"/>
    </source>
</evidence>
<dbReference type="InterPro" id="IPR020846">
    <property type="entry name" value="MFS_dom"/>
</dbReference>
<evidence type="ECO:0000256" key="1">
    <source>
        <dbReference type="ARBA" id="ARBA00004429"/>
    </source>
</evidence>
<feature type="transmembrane region" description="Helical" evidence="8">
    <location>
        <begin position="136"/>
        <end position="155"/>
    </location>
</feature>
<dbReference type="Proteomes" id="UP001519294">
    <property type="component" value="Unassembled WGS sequence"/>
</dbReference>
<dbReference type="PANTHER" id="PTHR23522:SF10">
    <property type="entry name" value="3-PHENYLPROPIONIC ACID TRANSPORTER-RELATED"/>
    <property type="match status" value="1"/>
</dbReference>
<name>A0ABS4S9F1_9BACI</name>
<dbReference type="SUPFAM" id="SSF103473">
    <property type="entry name" value="MFS general substrate transporter"/>
    <property type="match status" value="1"/>
</dbReference>
<dbReference type="Gene3D" id="1.20.1250.20">
    <property type="entry name" value="MFS general substrate transporter like domains"/>
    <property type="match status" value="2"/>
</dbReference>
<evidence type="ECO:0000256" key="2">
    <source>
        <dbReference type="ARBA" id="ARBA00022448"/>
    </source>
</evidence>
<dbReference type="Pfam" id="PF12832">
    <property type="entry name" value="MFS_1_like"/>
    <property type="match status" value="1"/>
</dbReference>
<dbReference type="PROSITE" id="PS50850">
    <property type="entry name" value="MFS"/>
    <property type="match status" value="1"/>
</dbReference>